<dbReference type="RefSeq" id="WP_140852408.1">
    <property type="nucleotide sequence ID" value="NZ_RCZC01000010.1"/>
</dbReference>
<keyword evidence="4" id="KW-1185">Reference proteome</keyword>
<dbReference type="Pfam" id="PF13476">
    <property type="entry name" value="AAA_23"/>
    <property type="match status" value="1"/>
</dbReference>
<evidence type="ECO:0000256" key="1">
    <source>
        <dbReference type="SAM" id="Coils"/>
    </source>
</evidence>
<dbReference type="OrthoDB" id="9795626at2"/>
<dbReference type="PANTHER" id="PTHR32114:SF2">
    <property type="entry name" value="ABC TRANSPORTER ABCH.3"/>
    <property type="match status" value="1"/>
</dbReference>
<reference evidence="3 4" key="1">
    <citation type="journal article" date="2019" name="Environ. Microbiol.">
        <title>Species interactions and distinct microbial communities in high Arctic permafrost affected cryosols are associated with the CH4 and CO2 gas fluxes.</title>
        <authorList>
            <person name="Altshuler I."/>
            <person name="Hamel J."/>
            <person name="Turney S."/>
            <person name="Magnuson E."/>
            <person name="Levesque R."/>
            <person name="Greer C."/>
            <person name="Whyte L.G."/>
        </authorList>
    </citation>
    <scope>NUCLEOTIDE SEQUENCE [LARGE SCALE GENOMIC DNA]</scope>
    <source>
        <strain evidence="3 4">E6.1</strain>
    </source>
</reference>
<dbReference type="AlphaFoldDB" id="A0A502FFC5"/>
<dbReference type="InterPro" id="IPR027417">
    <property type="entry name" value="P-loop_NTPase"/>
</dbReference>
<evidence type="ECO:0000313" key="3">
    <source>
        <dbReference type="EMBL" id="TPG48081.1"/>
    </source>
</evidence>
<dbReference type="Gene3D" id="3.40.50.300">
    <property type="entry name" value="P-loop containing nucleotide triphosphate hydrolases"/>
    <property type="match status" value="2"/>
</dbReference>
<comment type="caution">
    <text evidence="3">The sequence shown here is derived from an EMBL/GenBank/DDBJ whole genome shotgun (WGS) entry which is preliminary data.</text>
</comment>
<proteinExistence type="predicted"/>
<evidence type="ECO:0000259" key="2">
    <source>
        <dbReference type="Pfam" id="PF13476"/>
    </source>
</evidence>
<dbReference type="SUPFAM" id="SSF52540">
    <property type="entry name" value="P-loop containing nucleoside triphosphate hydrolases"/>
    <property type="match status" value="1"/>
</dbReference>
<evidence type="ECO:0000313" key="4">
    <source>
        <dbReference type="Proteomes" id="UP000319931"/>
    </source>
</evidence>
<keyword evidence="1" id="KW-0175">Coiled coil</keyword>
<accession>A0A502FFC5</accession>
<feature type="coiled-coil region" evidence="1">
    <location>
        <begin position="175"/>
        <end position="209"/>
    </location>
</feature>
<dbReference type="GO" id="GO:0016887">
    <property type="term" value="F:ATP hydrolysis activity"/>
    <property type="evidence" value="ECO:0007669"/>
    <property type="project" value="InterPro"/>
</dbReference>
<sequence>MNNYLRQITLSDFRTFGTFKVDLVPAPGLTIVTGTNGLGKSSFFDAIEWCLTGAIRRFTPEIIKKTPESDYLTRDGAEADSHAVELLFQAGQQIVRGRGDVPDPAYVIEALRADSWKQPVASVSTYLALTHFLGQTAGRRFTALPGPEQWQALKSPSGVDRYEVLRNRLGGRATTAAFNKRVEEARQSVAIAEEQLARWDLSLDRLRRLEESAAGQGALSPEQVFFEVQALAERFSLVAATPVTMIGTDPTDGTRSVRAAFDEEARLVTLRLAVLEQPEIASIVTTLATEQARIADLRADADSFAARLSNVTGLVEEAFRKRHAAEAESRRAAAVVQPLKDRLAAVDASLEDLDRVVATKAVLATQQAEAEILAAVIEATKGRIRGWEDQTLELSQRRAARIDWDAQVSRLTNDLQAARELSGLEQAAIEADAAVALDVDNPDDVDAPSDEIRQRLVERVGIEQQKVDDGRLKSTALAAALSRIAAHLDEHSTECPVCASSFPPGALQVLANAAASGDDQNLRLAEASLAEARKALSDHERRVEAYASRVQRRATAFAKATLARRHLAEQISIIATRLSAEPEWDVARLATLALDRLNAFERTADPDLPALAELTDRQRAAAEDLATQRLELREATLRSEESLRQRDEMTARLSGIETRLSTRLPGFDPAGLAEHRLDLVTSIATASSAESEAAAAFARETEAHRLLADERVSLQGEIGRVEGEISGGEARRQSAVDRWRNVGLAGEPDSARLELELQRTRERRDTISEFISELDALAVAQARHSSQLEVARVRTELEAECRPLEVSIVDARSTYAVRIEAARTAEKHIIGAAAMAKRIAASLQSEASSYSSNVLAPLNELIHAFKDALAPGACGAVTFETKYRADRTDLSMKLVDGRAGEEFERRDVNPQLRLSEGQLAANALSILCSASTSYRWSNWRALLLDDPLQHNDVIHAAAFVDLVRNLAQIEQYQLFMSTHDLGEAEFVRRKMSAEGLPCTTINLHATSAAGVSFGVDRNRRAQEMLADPERMAG</sequence>
<protein>
    <recommendedName>
        <fullName evidence="2">Rad50/SbcC-type AAA domain-containing protein</fullName>
    </recommendedName>
</protein>
<dbReference type="EMBL" id="RCZC01000010">
    <property type="protein sequence ID" value="TPG48081.1"/>
    <property type="molecule type" value="Genomic_DNA"/>
</dbReference>
<organism evidence="3 4">
    <name type="scientific">Sphingomonas glacialis</name>
    <dbReference type="NCBI Taxonomy" id="658225"/>
    <lineage>
        <taxon>Bacteria</taxon>
        <taxon>Pseudomonadati</taxon>
        <taxon>Pseudomonadota</taxon>
        <taxon>Alphaproteobacteria</taxon>
        <taxon>Sphingomonadales</taxon>
        <taxon>Sphingomonadaceae</taxon>
        <taxon>Sphingomonas</taxon>
    </lineage>
</organism>
<dbReference type="Proteomes" id="UP000319931">
    <property type="component" value="Unassembled WGS sequence"/>
</dbReference>
<feature type="coiled-coil region" evidence="1">
    <location>
        <begin position="522"/>
        <end position="549"/>
    </location>
</feature>
<dbReference type="InterPro" id="IPR038729">
    <property type="entry name" value="Rad50/SbcC_AAA"/>
</dbReference>
<gene>
    <name evidence="3" type="ORF">EAH76_21965</name>
</gene>
<name>A0A502FFC5_9SPHN</name>
<dbReference type="PANTHER" id="PTHR32114">
    <property type="entry name" value="ABC TRANSPORTER ABCH.3"/>
    <property type="match status" value="1"/>
</dbReference>
<dbReference type="GO" id="GO:0006302">
    <property type="term" value="P:double-strand break repair"/>
    <property type="evidence" value="ECO:0007669"/>
    <property type="project" value="InterPro"/>
</dbReference>
<feature type="domain" description="Rad50/SbcC-type AAA" evidence="2">
    <location>
        <begin position="7"/>
        <end position="92"/>
    </location>
</feature>